<evidence type="ECO:0008006" key="3">
    <source>
        <dbReference type="Google" id="ProtNLM"/>
    </source>
</evidence>
<dbReference type="Proteomes" id="UP000221101">
    <property type="component" value="Unassembled WGS sequence"/>
</dbReference>
<dbReference type="RefSeq" id="WP_099141759.1">
    <property type="nucleotide sequence ID" value="NZ_CAWNOR010000002.1"/>
</dbReference>
<accession>A0A2D0LD49</accession>
<reference evidence="1 2" key="1">
    <citation type="journal article" date="2017" name="Nat. Microbiol.">
        <title>Natural product diversity associated with the nematode symbionts Photorhabdus and Xenorhabdus.</title>
        <authorList>
            <person name="Tobias N.J."/>
            <person name="Wolff H."/>
            <person name="Djahanschiri B."/>
            <person name="Grundmann F."/>
            <person name="Kronenwerth M."/>
            <person name="Shi Y.M."/>
            <person name="Simonyi S."/>
            <person name="Grun P."/>
            <person name="Shapiro-Ilan D."/>
            <person name="Pidot S.J."/>
            <person name="Stinear T.P."/>
            <person name="Ebersberger I."/>
            <person name="Bode H.B."/>
        </authorList>
    </citation>
    <scope>NUCLEOTIDE SEQUENCE [LARGE SCALE GENOMIC DNA]</scope>
    <source>
        <strain evidence="1 2">DSM 17907</strain>
    </source>
</reference>
<dbReference type="AlphaFoldDB" id="A0A2D0LD49"/>
<organism evidence="1 2">
    <name type="scientific">Xenorhabdus kozodoii</name>
    <dbReference type="NCBI Taxonomy" id="351676"/>
    <lineage>
        <taxon>Bacteria</taxon>
        <taxon>Pseudomonadati</taxon>
        <taxon>Pseudomonadota</taxon>
        <taxon>Gammaproteobacteria</taxon>
        <taxon>Enterobacterales</taxon>
        <taxon>Morganellaceae</taxon>
        <taxon>Xenorhabdus</taxon>
    </lineage>
</organism>
<comment type="caution">
    <text evidence="1">The sequence shown here is derived from an EMBL/GenBank/DDBJ whole genome shotgun (WGS) entry which is preliminary data.</text>
</comment>
<evidence type="ECO:0000313" key="2">
    <source>
        <dbReference type="Proteomes" id="UP000221101"/>
    </source>
</evidence>
<sequence>MNERFFLYLDILGFTELVRQGSEKIDDLYEVIASLHAHEHYAFKVIVFSDTVVVYNVIGGDTPEDARYLIMFMCEFVRELMHRLTEREVYFRAVITYGDFTHYEINGIPCFYGNALIDAYNSEKELKAIGLFIDKNISHYCNIFKYREFNDNYNFVYVTQSLDDVEEYSYGSFQIHSELIDCTDSKWFILPEIQYINSMYIGSKNNNYPESVRKKYASSWDMYCKHYPHLTKQLLLSGNDVTSIAPDVEWKEVFDRYPEDYSYAIETKITY</sequence>
<dbReference type="EMBL" id="NJCX01000010">
    <property type="protein sequence ID" value="PHM73580.1"/>
    <property type="molecule type" value="Genomic_DNA"/>
</dbReference>
<evidence type="ECO:0000313" key="1">
    <source>
        <dbReference type="EMBL" id="PHM73580.1"/>
    </source>
</evidence>
<protein>
    <recommendedName>
        <fullName evidence="3">Guanylate cyclase domain-containing protein</fullName>
    </recommendedName>
</protein>
<dbReference type="OrthoDB" id="8235971at2"/>
<name>A0A2D0LD49_9GAMM</name>
<keyword evidence="2" id="KW-1185">Reference proteome</keyword>
<gene>
    <name evidence="1" type="ORF">Xkoz_01721</name>
</gene>
<proteinExistence type="predicted"/>